<dbReference type="Proteomes" id="UP000887159">
    <property type="component" value="Unassembled WGS sequence"/>
</dbReference>
<name>A0A8X6S2N1_TRICX</name>
<accession>A0A8X6S2N1</accession>
<sequence length="108" mass="12131">MDVFTAVSSEQTGTDEPTYVLDLFIDESRTIKDLESNTGDVKDVCKCIVPLRHGGTLNSSRATSPFVRLVEGEEKWEALLTDPRVFLSKLGWKLVKTYWHPHGDQGYG</sequence>
<dbReference type="AlphaFoldDB" id="A0A8X6S2N1"/>
<keyword evidence="2" id="KW-1185">Reference proteome</keyword>
<organism evidence="1 2">
    <name type="scientific">Trichonephila clavipes</name>
    <name type="common">Golden silk orbweaver</name>
    <name type="synonym">Nephila clavipes</name>
    <dbReference type="NCBI Taxonomy" id="2585209"/>
    <lineage>
        <taxon>Eukaryota</taxon>
        <taxon>Metazoa</taxon>
        <taxon>Ecdysozoa</taxon>
        <taxon>Arthropoda</taxon>
        <taxon>Chelicerata</taxon>
        <taxon>Arachnida</taxon>
        <taxon>Araneae</taxon>
        <taxon>Araneomorphae</taxon>
        <taxon>Entelegynae</taxon>
        <taxon>Araneoidea</taxon>
        <taxon>Nephilidae</taxon>
        <taxon>Trichonephila</taxon>
    </lineage>
</organism>
<proteinExistence type="predicted"/>
<dbReference type="EMBL" id="BMAU01021236">
    <property type="protein sequence ID" value="GFY03370.1"/>
    <property type="molecule type" value="Genomic_DNA"/>
</dbReference>
<reference evidence="1" key="1">
    <citation type="submission" date="2020-08" db="EMBL/GenBank/DDBJ databases">
        <title>Multicomponent nature underlies the extraordinary mechanical properties of spider dragline silk.</title>
        <authorList>
            <person name="Kono N."/>
            <person name="Nakamura H."/>
            <person name="Mori M."/>
            <person name="Yoshida Y."/>
            <person name="Ohtoshi R."/>
            <person name="Malay A.D."/>
            <person name="Moran D.A.P."/>
            <person name="Tomita M."/>
            <person name="Numata K."/>
            <person name="Arakawa K."/>
        </authorList>
    </citation>
    <scope>NUCLEOTIDE SEQUENCE</scope>
</reference>
<gene>
    <name evidence="1" type="ORF">TNCV_1173281</name>
</gene>
<evidence type="ECO:0000313" key="2">
    <source>
        <dbReference type="Proteomes" id="UP000887159"/>
    </source>
</evidence>
<comment type="caution">
    <text evidence="1">The sequence shown here is derived from an EMBL/GenBank/DDBJ whole genome shotgun (WGS) entry which is preliminary data.</text>
</comment>
<evidence type="ECO:0000313" key="1">
    <source>
        <dbReference type="EMBL" id="GFY03370.1"/>
    </source>
</evidence>
<protein>
    <submittedName>
        <fullName evidence="1">Uncharacterized protein</fullName>
    </submittedName>
</protein>